<reference evidence="3 4" key="1">
    <citation type="submission" date="2015-08" db="EMBL/GenBank/DDBJ databases">
        <title>Genomes of Isolates from Cabo Rojo, PR.</title>
        <authorList>
            <person name="Sanchez-Nieves R.L."/>
            <person name="Montalvo-Rodriguez R."/>
        </authorList>
    </citation>
    <scope>NUCLEOTIDE SEQUENCE [LARGE SCALE GENOMIC DNA]</scope>
    <source>
        <strain evidence="3 4">5</strain>
    </source>
</reference>
<keyword evidence="1" id="KW-0472">Membrane</keyword>
<dbReference type="Pfam" id="PF26480">
    <property type="entry name" value="DUF8153"/>
    <property type="match status" value="1"/>
</dbReference>
<accession>A0A0M9ANF9</accession>
<dbReference type="PATRIC" id="fig|1705389.3.peg.1956"/>
<protein>
    <recommendedName>
        <fullName evidence="2">DUF8153 domain-containing protein</fullName>
    </recommendedName>
</protein>
<proteinExistence type="predicted"/>
<dbReference type="InterPro" id="IPR058466">
    <property type="entry name" value="DUF8153"/>
</dbReference>
<feature type="transmembrane region" description="Helical" evidence="1">
    <location>
        <begin position="69"/>
        <end position="86"/>
    </location>
</feature>
<organism evidence="3 4">
    <name type="scientific">Halorubrum tropicale</name>
    <dbReference type="NCBI Taxonomy" id="1765655"/>
    <lineage>
        <taxon>Archaea</taxon>
        <taxon>Methanobacteriati</taxon>
        <taxon>Methanobacteriota</taxon>
        <taxon>Stenosarchaea group</taxon>
        <taxon>Halobacteria</taxon>
        <taxon>Halobacteriales</taxon>
        <taxon>Haloferacaceae</taxon>
        <taxon>Halorubrum</taxon>
    </lineage>
</organism>
<dbReference type="STRING" id="1765655.AMR74_13975"/>
<feature type="transmembrane region" description="Helical" evidence="1">
    <location>
        <begin position="7"/>
        <end position="25"/>
    </location>
</feature>
<evidence type="ECO:0000313" key="3">
    <source>
        <dbReference type="EMBL" id="KOX95609.1"/>
    </source>
</evidence>
<keyword evidence="1" id="KW-0812">Transmembrane</keyword>
<keyword evidence="4" id="KW-1185">Reference proteome</keyword>
<dbReference type="AlphaFoldDB" id="A0A0M9ANF9"/>
<evidence type="ECO:0000259" key="2">
    <source>
        <dbReference type="Pfam" id="PF26480"/>
    </source>
</evidence>
<sequence>MNRALRYGVALVVGLAVAGLVARFFPGDPFVTAAIFPLYAATTSLVVAHRKTWRRTSRGDPGRLARFRGAMGGGIGAFTASVIAEISLPAGVAAVGLMVFGMALGIAELERVTESAPA</sequence>
<feature type="domain" description="DUF8153" evidence="2">
    <location>
        <begin position="30"/>
        <end position="112"/>
    </location>
</feature>
<keyword evidence="1" id="KW-1133">Transmembrane helix</keyword>
<dbReference type="EMBL" id="LIST01000006">
    <property type="protein sequence ID" value="KOX95609.1"/>
    <property type="molecule type" value="Genomic_DNA"/>
</dbReference>
<name>A0A0M9ANF9_9EURY</name>
<evidence type="ECO:0000256" key="1">
    <source>
        <dbReference type="SAM" id="Phobius"/>
    </source>
</evidence>
<dbReference type="OrthoDB" id="291868at2157"/>
<dbReference type="Proteomes" id="UP000037747">
    <property type="component" value="Unassembled WGS sequence"/>
</dbReference>
<comment type="caution">
    <text evidence="3">The sequence shown here is derived from an EMBL/GenBank/DDBJ whole genome shotgun (WGS) entry which is preliminary data.</text>
</comment>
<gene>
    <name evidence="3" type="ORF">AMR74_13975</name>
</gene>
<feature type="transmembrane region" description="Helical" evidence="1">
    <location>
        <begin position="31"/>
        <end position="48"/>
    </location>
</feature>
<evidence type="ECO:0000313" key="4">
    <source>
        <dbReference type="Proteomes" id="UP000037747"/>
    </source>
</evidence>